<reference evidence="2 3" key="1">
    <citation type="submission" date="2017-02" db="EMBL/GenBank/DDBJ databases">
        <title>Whole genome sequencing of Rhodanobacter lindaniclasticus DSM 17932.</title>
        <authorList>
            <person name="Kumar S."/>
            <person name="Patil P."/>
            <person name="Patil P.B."/>
        </authorList>
    </citation>
    <scope>NUCLEOTIDE SEQUENCE [LARGE SCALE GENOMIC DNA]</scope>
    <source>
        <strain evidence="2 3">DSM 17932</strain>
    </source>
</reference>
<dbReference type="EMBL" id="MWIO01000078">
    <property type="protein sequence ID" value="THD04376.1"/>
    <property type="molecule type" value="Genomic_DNA"/>
</dbReference>
<feature type="transmembrane region" description="Helical" evidence="1">
    <location>
        <begin position="20"/>
        <end position="40"/>
    </location>
</feature>
<keyword evidence="3" id="KW-1185">Reference proteome</keyword>
<accession>A0A4S3K847</accession>
<gene>
    <name evidence="2" type="ORF">B1991_17595</name>
</gene>
<evidence type="ECO:0000256" key="1">
    <source>
        <dbReference type="SAM" id="Phobius"/>
    </source>
</evidence>
<dbReference type="Proteomes" id="UP000306317">
    <property type="component" value="Unassembled WGS sequence"/>
</dbReference>
<evidence type="ECO:0000313" key="3">
    <source>
        <dbReference type="Proteomes" id="UP000306317"/>
    </source>
</evidence>
<keyword evidence="1" id="KW-0472">Membrane</keyword>
<proteinExistence type="predicted"/>
<organism evidence="2 3">
    <name type="scientific">Rhodanobacter lindaniclasticus</name>
    <dbReference type="NCBI Taxonomy" id="75310"/>
    <lineage>
        <taxon>Bacteria</taxon>
        <taxon>Pseudomonadati</taxon>
        <taxon>Pseudomonadota</taxon>
        <taxon>Gammaproteobacteria</taxon>
        <taxon>Lysobacterales</taxon>
        <taxon>Rhodanobacteraceae</taxon>
        <taxon>Rhodanobacter</taxon>
    </lineage>
</organism>
<sequence length="79" mass="8429">MKARNDIGTRAASAWYRQPVLWLGAFVFVISLAGCVWLIVVSVRYADTPLTTSSHAVFGVPVASHSAPPPSSAPPPRKP</sequence>
<keyword evidence="1" id="KW-0812">Transmembrane</keyword>
<comment type="caution">
    <text evidence="2">The sequence shown here is derived from an EMBL/GenBank/DDBJ whole genome shotgun (WGS) entry which is preliminary data.</text>
</comment>
<dbReference type="RefSeq" id="WP_136259996.1">
    <property type="nucleotide sequence ID" value="NZ_MWIO01000078.1"/>
</dbReference>
<evidence type="ECO:0000313" key="2">
    <source>
        <dbReference type="EMBL" id="THD04376.1"/>
    </source>
</evidence>
<protein>
    <submittedName>
        <fullName evidence="2">Uncharacterized protein</fullName>
    </submittedName>
</protein>
<dbReference type="OrthoDB" id="5958915at2"/>
<dbReference type="AlphaFoldDB" id="A0A4S3K847"/>
<name>A0A4S3K847_9GAMM</name>
<keyword evidence="1" id="KW-1133">Transmembrane helix</keyword>
<dbReference type="PROSITE" id="PS51257">
    <property type="entry name" value="PROKAR_LIPOPROTEIN"/>
    <property type="match status" value="1"/>
</dbReference>